<evidence type="ECO:0000313" key="1">
    <source>
        <dbReference type="EMBL" id="XBH19823.1"/>
    </source>
</evidence>
<protein>
    <submittedName>
        <fullName evidence="1">Uncharacterized protein</fullName>
    </submittedName>
</protein>
<sequence length="86" mass="9303">MARYTPQVFSGVSPHQYTQLMAKANAAGIPMNENSGRASKMGVEVEWSYSPERQELVLTCLQAPFFLGADGVNAKLQALVSEALKA</sequence>
<name>A0AAU7DPU8_9BACT</name>
<reference evidence="1" key="1">
    <citation type="submission" date="2023-03" db="EMBL/GenBank/DDBJ databases">
        <title>Edaphobacter sp.</title>
        <authorList>
            <person name="Huber K.J."/>
            <person name="Papendorf J."/>
            <person name="Pilke C."/>
            <person name="Bunk B."/>
            <person name="Sproeer C."/>
            <person name="Pester M."/>
        </authorList>
    </citation>
    <scope>NUCLEOTIDE SEQUENCE</scope>
    <source>
        <strain evidence="1">DSM 110680</strain>
    </source>
</reference>
<organism evidence="1">
    <name type="scientific">Telmatobacter sp. DSM 110680</name>
    <dbReference type="NCBI Taxonomy" id="3036704"/>
    <lineage>
        <taxon>Bacteria</taxon>
        <taxon>Pseudomonadati</taxon>
        <taxon>Acidobacteriota</taxon>
        <taxon>Terriglobia</taxon>
        <taxon>Terriglobales</taxon>
        <taxon>Acidobacteriaceae</taxon>
        <taxon>Telmatobacter</taxon>
    </lineage>
</organism>
<dbReference type="RefSeq" id="WP_348265044.1">
    <property type="nucleotide sequence ID" value="NZ_CP121196.1"/>
</dbReference>
<accession>A0AAU7DPU8</accession>
<dbReference type="AlphaFoldDB" id="A0AAU7DPU8"/>
<dbReference type="EMBL" id="CP121196">
    <property type="protein sequence ID" value="XBH19823.1"/>
    <property type="molecule type" value="Genomic_DNA"/>
</dbReference>
<proteinExistence type="predicted"/>
<gene>
    <name evidence="1" type="ORF">P8935_11010</name>
</gene>